<dbReference type="RefSeq" id="WP_073501761.1">
    <property type="nucleotide sequence ID" value="NZ_FRBI01000024.1"/>
</dbReference>
<name>A0A1M7PL28_9ACTN</name>
<evidence type="ECO:0000256" key="1">
    <source>
        <dbReference type="ARBA" id="ARBA00004141"/>
    </source>
</evidence>
<keyword evidence="3 5" id="KW-1133">Transmembrane helix</keyword>
<dbReference type="EMBL" id="FRBI01000024">
    <property type="protein sequence ID" value="SHN17918.1"/>
    <property type="molecule type" value="Genomic_DNA"/>
</dbReference>
<gene>
    <name evidence="6" type="ORF">SAMN05216499_12425</name>
</gene>
<evidence type="ECO:0000313" key="7">
    <source>
        <dbReference type="Proteomes" id="UP000184111"/>
    </source>
</evidence>
<reference evidence="6 7" key="1">
    <citation type="submission" date="2016-11" db="EMBL/GenBank/DDBJ databases">
        <authorList>
            <person name="Jaros S."/>
            <person name="Januszkiewicz K."/>
            <person name="Wedrychowicz H."/>
        </authorList>
    </citation>
    <scope>NUCLEOTIDE SEQUENCE [LARGE SCALE GENOMIC DNA]</scope>
    <source>
        <strain evidence="6 7">CGMCC 4.2025</strain>
    </source>
</reference>
<dbReference type="Pfam" id="PF13564">
    <property type="entry name" value="DoxX_2"/>
    <property type="match status" value="1"/>
</dbReference>
<evidence type="ECO:0000313" key="6">
    <source>
        <dbReference type="EMBL" id="SHN17918.1"/>
    </source>
</evidence>
<dbReference type="OrthoDB" id="4377071at2"/>
<feature type="transmembrane region" description="Helical" evidence="5">
    <location>
        <begin position="68"/>
        <end position="86"/>
    </location>
</feature>
<keyword evidence="4 5" id="KW-0472">Membrane</keyword>
<dbReference type="Proteomes" id="UP000184111">
    <property type="component" value="Unassembled WGS sequence"/>
</dbReference>
<dbReference type="InterPro" id="IPR032808">
    <property type="entry name" value="DoxX"/>
</dbReference>
<dbReference type="STRING" id="310782.SAMN05216499_12425"/>
<protein>
    <submittedName>
        <fullName evidence="6">DoxX-like family protein</fullName>
    </submittedName>
</protein>
<evidence type="ECO:0000256" key="2">
    <source>
        <dbReference type="ARBA" id="ARBA00022692"/>
    </source>
</evidence>
<proteinExistence type="predicted"/>
<keyword evidence="2 5" id="KW-0812">Transmembrane</keyword>
<comment type="subcellular location">
    <subcellularLocation>
        <location evidence="1">Membrane</location>
        <topology evidence="1">Multi-pass membrane protein</topology>
    </subcellularLocation>
</comment>
<evidence type="ECO:0000256" key="4">
    <source>
        <dbReference type="ARBA" id="ARBA00023136"/>
    </source>
</evidence>
<sequence length="119" mass="13215">MHLIPSPSWPQIVLAAFLASDVLMSVRPLKFIQVCLDGVRLPREWWWVLLVVKTLAVVGLLVGIKHAGIGFSANVGVIVYFLCASYAHIRARFLRMEFWVNCLGFLATAVAAFIISFAV</sequence>
<feature type="transmembrane region" description="Helical" evidence="5">
    <location>
        <begin position="44"/>
        <end position="62"/>
    </location>
</feature>
<evidence type="ECO:0000256" key="5">
    <source>
        <dbReference type="SAM" id="Phobius"/>
    </source>
</evidence>
<organism evidence="6 7">
    <name type="scientific">Actinacidiphila paucisporea</name>
    <dbReference type="NCBI Taxonomy" id="310782"/>
    <lineage>
        <taxon>Bacteria</taxon>
        <taxon>Bacillati</taxon>
        <taxon>Actinomycetota</taxon>
        <taxon>Actinomycetes</taxon>
        <taxon>Kitasatosporales</taxon>
        <taxon>Streptomycetaceae</taxon>
        <taxon>Actinacidiphila</taxon>
    </lineage>
</organism>
<feature type="transmembrane region" description="Helical" evidence="5">
    <location>
        <begin position="98"/>
        <end position="118"/>
    </location>
</feature>
<evidence type="ECO:0000256" key="3">
    <source>
        <dbReference type="ARBA" id="ARBA00022989"/>
    </source>
</evidence>
<keyword evidence="7" id="KW-1185">Reference proteome</keyword>
<feature type="transmembrane region" description="Helical" evidence="5">
    <location>
        <begin position="12"/>
        <end position="32"/>
    </location>
</feature>
<dbReference type="AlphaFoldDB" id="A0A1M7PL28"/>
<dbReference type="GO" id="GO:0016020">
    <property type="term" value="C:membrane"/>
    <property type="evidence" value="ECO:0007669"/>
    <property type="project" value="UniProtKB-SubCell"/>
</dbReference>
<accession>A0A1M7PL28</accession>